<evidence type="ECO:0000313" key="3">
    <source>
        <dbReference type="Proteomes" id="UP001319870"/>
    </source>
</evidence>
<feature type="domain" description="SseB protein N-terminal" evidence="1">
    <location>
        <begin position="19"/>
        <end position="128"/>
    </location>
</feature>
<organism evidence="2 3">
    <name type="scientific">Isoptericola luteus</name>
    <dbReference type="NCBI Taxonomy" id="2879484"/>
    <lineage>
        <taxon>Bacteria</taxon>
        <taxon>Bacillati</taxon>
        <taxon>Actinomycetota</taxon>
        <taxon>Actinomycetes</taxon>
        <taxon>Micrococcales</taxon>
        <taxon>Promicromonosporaceae</taxon>
        <taxon>Isoptericola</taxon>
    </lineage>
</organism>
<sequence>MTDALPDIPASSRPGPGAAALQAALAAGDRAAVLGTLRGAAVVVPHLEREDGTPQVRVFDAPDGSARPYELCLFSSAAALSAFLQDDPGREFSLRGRDSLAPFLRRHGAVLERVVVDPAGGHAMVLSVAEALGALDLDADAGGTGDGDPTGLADDSGAGISIDGLHAMATVDEPGGSRGIGIELNLPDHWAVVDLDDPHERGLQIRAIVKQQTAVLGDRGAPLRRDLREQLTAVAERAATAGGRVMAYLTLPGKEAALALNLTLYWHDLGPEVGGVSHLQRIDDRLRPTLGPDDALTTTETLSGPFLRHVRAAHGSPELGGQDVPLLLVDYWAPAPGAQSVARLAFSTPHVEARDAMLGLTDRVLFATEWLMSEPGAADGAAVPVAR</sequence>
<evidence type="ECO:0000313" key="2">
    <source>
        <dbReference type="EMBL" id="MCA5894060.1"/>
    </source>
</evidence>
<dbReference type="RefSeq" id="WP_225565813.1">
    <property type="nucleotide sequence ID" value="NZ_JAIXCQ010000007.1"/>
</dbReference>
<evidence type="ECO:0000259" key="1">
    <source>
        <dbReference type="Pfam" id="PF07179"/>
    </source>
</evidence>
<comment type="caution">
    <text evidence="2">The sequence shown here is derived from an EMBL/GenBank/DDBJ whole genome shotgun (WGS) entry which is preliminary data.</text>
</comment>
<dbReference type="InterPro" id="IPR009839">
    <property type="entry name" value="SseB_N"/>
</dbReference>
<reference evidence="2 3" key="1">
    <citation type="submission" date="2021-09" db="EMBL/GenBank/DDBJ databases">
        <title>Isoptericola luteus sp. nov., a novel bacterium isolated from Harbin, the capital city of Heilongjiang province.</title>
        <authorList>
            <person name="Li J."/>
        </authorList>
    </citation>
    <scope>NUCLEOTIDE SEQUENCE [LARGE SCALE GENOMIC DNA]</scope>
    <source>
        <strain evidence="2 3">NEAU-Y5</strain>
    </source>
</reference>
<dbReference type="Proteomes" id="UP001319870">
    <property type="component" value="Unassembled WGS sequence"/>
</dbReference>
<dbReference type="EMBL" id="JAIXCQ010000007">
    <property type="protein sequence ID" value="MCA5894060.1"/>
    <property type="molecule type" value="Genomic_DNA"/>
</dbReference>
<name>A0ABS7ZGA4_9MICO</name>
<accession>A0ABS7ZGA4</accession>
<keyword evidence="3" id="KW-1185">Reference proteome</keyword>
<proteinExistence type="predicted"/>
<dbReference type="Pfam" id="PF07179">
    <property type="entry name" value="SseB"/>
    <property type="match status" value="1"/>
</dbReference>
<gene>
    <name evidence="2" type="ORF">LEP48_11975</name>
</gene>
<protein>
    <submittedName>
        <fullName evidence="2">SseB family protein</fullName>
    </submittedName>
</protein>